<dbReference type="EMBL" id="MT142701">
    <property type="protein sequence ID" value="QJA87380.1"/>
    <property type="molecule type" value="Genomic_DNA"/>
</dbReference>
<proteinExistence type="predicted"/>
<dbReference type="EMBL" id="MT144225">
    <property type="protein sequence ID" value="QJA50925.1"/>
    <property type="molecule type" value="Genomic_DNA"/>
</dbReference>
<protein>
    <submittedName>
        <fullName evidence="1">Uncharacterized protein</fullName>
    </submittedName>
</protein>
<sequence>MNCHDCGVGEGQIHKYGCDMEQCPFCGGQLLSCDCVYHALGLFNDFRYTEKTCFLPSDIYKNGLTDGMMDEWIGILNEKGRVPYIQYPNVCAYCGKLWPELFLVSDGEWEKYIQIDMRDAVLCQDCYNSIKEMIDKGGI</sequence>
<evidence type="ECO:0000313" key="2">
    <source>
        <dbReference type="EMBL" id="QJA87380.1"/>
    </source>
</evidence>
<organism evidence="1">
    <name type="scientific">viral metagenome</name>
    <dbReference type="NCBI Taxonomy" id="1070528"/>
    <lineage>
        <taxon>unclassified sequences</taxon>
        <taxon>metagenomes</taxon>
        <taxon>organismal metagenomes</taxon>
    </lineage>
</organism>
<gene>
    <name evidence="2" type="ORF">MM415B03006_0010</name>
    <name evidence="1" type="ORF">TM448A01921_0007</name>
</gene>
<reference evidence="1" key="1">
    <citation type="submission" date="2020-03" db="EMBL/GenBank/DDBJ databases">
        <title>The deep terrestrial virosphere.</title>
        <authorList>
            <person name="Holmfeldt K."/>
            <person name="Nilsson E."/>
            <person name="Simone D."/>
            <person name="Lopez-Fernandez M."/>
            <person name="Wu X."/>
            <person name="de Brujin I."/>
            <person name="Lundin D."/>
            <person name="Andersson A."/>
            <person name="Bertilsson S."/>
            <person name="Dopson M."/>
        </authorList>
    </citation>
    <scope>NUCLEOTIDE SEQUENCE</scope>
    <source>
        <strain evidence="2">MM415B03006</strain>
        <strain evidence="1">TM448A01921</strain>
    </source>
</reference>
<name>A0A6H1ZUH5_9ZZZZ</name>
<evidence type="ECO:0000313" key="1">
    <source>
        <dbReference type="EMBL" id="QJA50925.1"/>
    </source>
</evidence>
<dbReference type="AlphaFoldDB" id="A0A6H1ZUH5"/>
<accession>A0A6H1ZUH5</accession>